<sequence length="73" mass="7603">MPVTADLTALVDKAYQDKTLTELVDAPVSALAGVSSGDAKLLKEAFGIVTVGDLGRNPYFRTASALVALHAEK</sequence>
<dbReference type="RefSeq" id="WP_088980918.1">
    <property type="nucleotide sequence ID" value="NZ_JBFAII010000014.1"/>
</dbReference>
<dbReference type="AlphaFoldDB" id="A0A1C4VNY9"/>
<evidence type="ECO:0000313" key="1">
    <source>
        <dbReference type="EMBL" id="SCE85525.1"/>
    </source>
</evidence>
<dbReference type="InParanoid" id="A0A1C4VNY9"/>
<proteinExistence type="predicted"/>
<gene>
    <name evidence="1" type="ORF">GA0070618_1417</name>
</gene>
<dbReference type="OrthoDB" id="332209at2"/>
<keyword evidence="2" id="KW-1185">Reference proteome</keyword>
<accession>A0A1C4VNY9</accession>
<organism evidence="1 2">
    <name type="scientific">Micromonospora echinospora</name>
    <name type="common">Micromonospora purpurea</name>
    <dbReference type="NCBI Taxonomy" id="1877"/>
    <lineage>
        <taxon>Bacteria</taxon>
        <taxon>Bacillati</taxon>
        <taxon>Actinomycetota</taxon>
        <taxon>Actinomycetes</taxon>
        <taxon>Micromonosporales</taxon>
        <taxon>Micromonosporaceae</taxon>
        <taxon>Micromonospora</taxon>
    </lineage>
</organism>
<reference evidence="2" key="1">
    <citation type="submission" date="2016-06" db="EMBL/GenBank/DDBJ databases">
        <authorList>
            <person name="Varghese N."/>
            <person name="Submissions Spin"/>
        </authorList>
    </citation>
    <scope>NUCLEOTIDE SEQUENCE [LARGE SCALE GENOMIC DNA]</scope>
    <source>
        <strain evidence="2">DSM 43816</strain>
    </source>
</reference>
<name>A0A1C4VNY9_MICEC</name>
<evidence type="ECO:0000313" key="2">
    <source>
        <dbReference type="Proteomes" id="UP000198253"/>
    </source>
</evidence>
<protein>
    <submittedName>
        <fullName evidence="1">Uncharacterized protein</fullName>
    </submittedName>
</protein>
<dbReference type="Proteomes" id="UP000198253">
    <property type="component" value="Chromosome I"/>
</dbReference>
<dbReference type="EMBL" id="LT607413">
    <property type="protein sequence ID" value="SCE85525.1"/>
    <property type="molecule type" value="Genomic_DNA"/>
</dbReference>